<feature type="region of interest" description="Disordered" evidence="1">
    <location>
        <begin position="204"/>
        <end position="240"/>
    </location>
</feature>
<organism evidence="2 3">
    <name type="scientific">Fomitopsis schrenkii</name>
    <name type="common">Brown rot fungus</name>
    <dbReference type="NCBI Taxonomy" id="2126942"/>
    <lineage>
        <taxon>Eukaryota</taxon>
        <taxon>Fungi</taxon>
        <taxon>Dikarya</taxon>
        <taxon>Basidiomycota</taxon>
        <taxon>Agaricomycotina</taxon>
        <taxon>Agaricomycetes</taxon>
        <taxon>Polyporales</taxon>
        <taxon>Fomitopsis</taxon>
    </lineage>
</organism>
<gene>
    <name evidence="2" type="ORF">FOMPIDRAFT_115184</name>
</gene>
<feature type="compositionally biased region" description="Polar residues" evidence="1">
    <location>
        <begin position="216"/>
        <end position="230"/>
    </location>
</feature>
<sequence>MDTQVHKRVPAATDMADLIKSKTHIVTEEKEWKETLLMMLQNAMRIEKPSNLECHLYPVYNQIQGSATQVIKFRTAKNSRTCIMPSSQMEVGLRSRSLGSIGPSSTHIPDFSRSLLHRDKEYFLDVWELKRLERDVDWWSEEGKKLAIDQISSHIIQMHDTAYTMLKNNKALQSKLTSLLICGVYFTVFEWDLSDCVTKDHYTSEKTRSRPPITPQPQSSRLPQTHTASDVPQVAVLPPSPDMLEASELPSYSDDKYYKDLAEKYLKRVKEEHVLLPVIKQLNACAILNNVDGPLTDEFLHAIFEPINSMNTNLGLDIPWERQASWLDRDEAVEPLGPDQEQIKQIRETLKYKLVYADLEPYWAISGRLKGGSNETGISGRPKAGLTSLNTPGTTGKDPTFKPQFTATEGAEAAGPQERNLRDRSTIGGVPRGQPRPLISTKPSQPSRHKSEKKATDSNPVRRR</sequence>
<dbReference type="AlphaFoldDB" id="S8FI14"/>
<dbReference type="Proteomes" id="UP000015241">
    <property type="component" value="Unassembled WGS sequence"/>
</dbReference>
<name>S8FI14_FOMSC</name>
<dbReference type="HOGENOM" id="CLU_562628_0_0_1"/>
<protein>
    <submittedName>
        <fullName evidence="2">Uncharacterized protein</fullName>
    </submittedName>
</protein>
<evidence type="ECO:0000313" key="2">
    <source>
        <dbReference type="EMBL" id="EPS98039.1"/>
    </source>
</evidence>
<reference evidence="2 3" key="1">
    <citation type="journal article" date="2012" name="Science">
        <title>The Paleozoic origin of enzymatic lignin decomposition reconstructed from 31 fungal genomes.</title>
        <authorList>
            <person name="Floudas D."/>
            <person name="Binder M."/>
            <person name="Riley R."/>
            <person name="Barry K."/>
            <person name="Blanchette R.A."/>
            <person name="Henrissat B."/>
            <person name="Martinez A.T."/>
            <person name="Otillar R."/>
            <person name="Spatafora J.W."/>
            <person name="Yadav J.S."/>
            <person name="Aerts A."/>
            <person name="Benoit I."/>
            <person name="Boyd A."/>
            <person name="Carlson A."/>
            <person name="Copeland A."/>
            <person name="Coutinho P.M."/>
            <person name="de Vries R.P."/>
            <person name="Ferreira P."/>
            <person name="Findley K."/>
            <person name="Foster B."/>
            <person name="Gaskell J."/>
            <person name="Glotzer D."/>
            <person name="Gorecki P."/>
            <person name="Heitman J."/>
            <person name="Hesse C."/>
            <person name="Hori C."/>
            <person name="Igarashi K."/>
            <person name="Jurgens J.A."/>
            <person name="Kallen N."/>
            <person name="Kersten P."/>
            <person name="Kohler A."/>
            <person name="Kuees U."/>
            <person name="Kumar T.K.A."/>
            <person name="Kuo A."/>
            <person name="LaButti K."/>
            <person name="Larrondo L.F."/>
            <person name="Lindquist E."/>
            <person name="Ling A."/>
            <person name="Lombard V."/>
            <person name="Lucas S."/>
            <person name="Lundell T."/>
            <person name="Martin R."/>
            <person name="McLaughlin D.J."/>
            <person name="Morgenstern I."/>
            <person name="Morin E."/>
            <person name="Murat C."/>
            <person name="Nagy L.G."/>
            <person name="Nolan M."/>
            <person name="Ohm R.A."/>
            <person name="Patyshakuliyeva A."/>
            <person name="Rokas A."/>
            <person name="Ruiz-Duenas F.J."/>
            <person name="Sabat G."/>
            <person name="Salamov A."/>
            <person name="Samejima M."/>
            <person name="Schmutz J."/>
            <person name="Slot J.C."/>
            <person name="St John F."/>
            <person name="Stenlid J."/>
            <person name="Sun H."/>
            <person name="Sun S."/>
            <person name="Syed K."/>
            <person name="Tsang A."/>
            <person name="Wiebenga A."/>
            <person name="Young D."/>
            <person name="Pisabarro A."/>
            <person name="Eastwood D.C."/>
            <person name="Martin F."/>
            <person name="Cullen D."/>
            <person name="Grigoriev I.V."/>
            <person name="Hibbett D.S."/>
        </authorList>
    </citation>
    <scope>NUCLEOTIDE SEQUENCE</scope>
    <source>
        <strain evidence="3">FP-58527</strain>
    </source>
</reference>
<keyword evidence="3" id="KW-1185">Reference proteome</keyword>
<evidence type="ECO:0000313" key="3">
    <source>
        <dbReference type="Proteomes" id="UP000015241"/>
    </source>
</evidence>
<accession>S8FI14</accession>
<evidence type="ECO:0000256" key="1">
    <source>
        <dbReference type="SAM" id="MobiDB-lite"/>
    </source>
</evidence>
<proteinExistence type="predicted"/>
<dbReference type="EMBL" id="KE504170">
    <property type="protein sequence ID" value="EPS98039.1"/>
    <property type="molecule type" value="Genomic_DNA"/>
</dbReference>
<dbReference type="InParanoid" id="S8FI14"/>
<feature type="region of interest" description="Disordered" evidence="1">
    <location>
        <begin position="371"/>
        <end position="464"/>
    </location>
</feature>
<dbReference type="OrthoDB" id="2757940at2759"/>